<proteinExistence type="inferred from homology"/>
<dbReference type="GO" id="GO:1990071">
    <property type="term" value="C:TRAPPII protein complex"/>
    <property type="evidence" value="ECO:0007669"/>
    <property type="project" value="InterPro"/>
</dbReference>
<dbReference type="OrthoDB" id="5345392at2759"/>
<dbReference type="Pfam" id="PF12735">
    <property type="entry name" value="IgD3_Trs65"/>
    <property type="match status" value="1"/>
</dbReference>
<evidence type="ECO:0000256" key="3">
    <source>
        <dbReference type="ARBA" id="ARBA00022692"/>
    </source>
</evidence>
<keyword evidence="5 6" id="KW-0472">Membrane</keyword>
<keyword evidence="4 6" id="KW-1133">Transmembrane helix</keyword>
<name>A0A6G1HZH0_9PEZI</name>
<comment type="subcellular location">
    <subcellularLocation>
        <location evidence="1">Membrane</location>
        <topology evidence="1">Multi-pass membrane protein</topology>
    </subcellularLocation>
</comment>
<keyword evidence="9" id="KW-1185">Reference proteome</keyword>
<dbReference type="InterPro" id="IPR024662">
    <property type="entry name" value="Trs65"/>
</dbReference>
<dbReference type="GO" id="GO:0006891">
    <property type="term" value="P:intra-Golgi vesicle-mediated transport"/>
    <property type="evidence" value="ECO:0007669"/>
    <property type="project" value="InterPro"/>
</dbReference>
<organism evidence="8 9">
    <name type="scientific">Trichodelitschia bisporula</name>
    <dbReference type="NCBI Taxonomy" id="703511"/>
    <lineage>
        <taxon>Eukaryota</taxon>
        <taxon>Fungi</taxon>
        <taxon>Dikarya</taxon>
        <taxon>Ascomycota</taxon>
        <taxon>Pezizomycotina</taxon>
        <taxon>Dothideomycetes</taxon>
        <taxon>Dothideomycetes incertae sedis</taxon>
        <taxon>Phaeotrichales</taxon>
        <taxon>Phaeotrichaceae</taxon>
        <taxon>Trichodelitschia</taxon>
    </lineage>
</organism>
<dbReference type="PANTHER" id="PTHR28159">
    <property type="entry name" value="TRAFFICKING PROTEIN PARTICLE COMPLEX II-SPECIFIC SUBUNIT 65"/>
    <property type="match status" value="1"/>
</dbReference>
<evidence type="ECO:0000313" key="9">
    <source>
        <dbReference type="Proteomes" id="UP000799640"/>
    </source>
</evidence>
<evidence type="ECO:0000256" key="4">
    <source>
        <dbReference type="ARBA" id="ARBA00022989"/>
    </source>
</evidence>
<dbReference type="AlphaFoldDB" id="A0A6G1HZH0"/>
<protein>
    <recommendedName>
        <fullName evidence="7">Trafficking protein particle complex II-specific subunit 65 IgD3 domain-containing protein</fullName>
    </recommendedName>
</protein>
<dbReference type="GO" id="GO:0016020">
    <property type="term" value="C:membrane"/>
    <property type="evidence" value="ECO:0007669"/>
    <property type="project" value="UniProtKB-SubCell"/>
</dbReference>
<evidence type="ECO:0000313" key="8">
    <source>
        <dbReference type="EMBL" id="KAF2401219.1"/>
    </source>
</evidence>
<dbReference type="InterPro" id="IPR007248">
    <property type="entry name" value="Mpv17_PMP22"/>
</dbReference>
<accession>A0A6G1HZH0</accession>
<dbReference type="EMBL" id="ML996693">
    <property type="protein sequence ID" value="KAF2401219.1"/>
    <property type="molecule type" value="Genomic_DNA"/>
</dbReference>
<evidence type="ECO:0000256" key="6">
    <source>
        <dbReference type="SAM" id="Phobius"/>
    </source>
</evidence>
<feature type="transmembrane region" description="Helical" evidence="6">
    <location>
        <begin position="624"/>
        <end position="641"/>
    </location>
</feature>
<reference evidence="8" key="1">
    <citation type="journal article" date="2020" name="Stud. Mycol.">
        <title>101 Dothideomycetes genomes: a test case for predicting lifestyles and emergence of pathogens.</title>
        <authorList>
            <person name="Haridas S."/>
            <person name="Albert R."/>
            <person name="Binder M."/>
            <person name="Bloem J."/>
            <person name="Labutti K."/>
            <person name="Salamov A."/>
            <person name="Andreopoulos B."/>
            <person name="Baker S."/>
            <person name="Barry K."/>
            <person name="Bills G."/>
            <person name="Bluhm B."/>
            <person name="Cannon C."/>
            <person name="Castanera R."/>
            <person name="Culley D."/>
            <person name="Daum C."/>
            <person name="Ezra D."/>
            <person name="Gonzalez J."/>
            <person name="Henrissat B."/>
            <person name="Kuo A."/>
            <person name="Liang C."/>
            <person name="Lipzen A."/>
            <person name="Lutzoni F."/>
            <person name="Magnuson J."/>
            <person name="Mondo S."/>
            <person name="Nolan M."/>
            <person name="Ohm R."/>
            <person name="Pangilinan J."/>
            <person name="Park H.-J."/>
            <person name="Ramirez L."/>
            <person name="Alfaro M."/>
            <person name="Sun H."/>
            <person name="Tritt A."/>
            <person name="Yoshinaga Y."/>
            <person name="Zwiers L.-H."/>
            <person name="Turgeon B."/>
            <person name="Goodwin S."/>
            <person name="Spatafora J."/>
            <person name="Crous P."/>
            <person name="Grigoriev I."/>
        </authorList>
    </citation>
    <scope>NUCLEOTIDE SEQUENCE</scope>
    <source>
        <strain evidence="8">CBS 262.69</strain>
    </source>
</reference>
<feature type="transmembrane region" description="Helical" evidence="6">
    <location>
        <begin position="773"/>
        <end position="790"/>
    </location>
</feature>
<dbReference type="Proteomes" id="UP000799640">
    <property type="component" value="Unassembled WGS sequence"/>
</dbReference>
<evidence type="ECO:0000256" key="2">
    <source>
        <dbReference type="ARBA" id="ARBA00006824"/>
    </source>
</evidence>
<comment type="similarity">
    <text evidence="2">Belongs to the peroxisomal membrane protein PXMP2/4 family.</text>
</comment>
<gene>
    <name evidence="8" type="ORF">EJ06DRAFT_542607</name>
</gene>
<keyword evidence="3 6" id="KW-0812">Transmembrane</keyword>
<feature type="domain" description="Trafficking protein particle complex II-specific subunit 65 IgD3" evidence="7">
    <location>
        <begin position="404"/>
        <end position="576"/>
    </location>
</feature>
<dbReference type="InterPro" id="IPR055420">
    <property type="entry name" value="IgD3_Trs65"/>
</dbReference>
<dbReference type="GO" id="GO:0005802">
    <property type="term" value="C:trans-Golgi network"/>
    <property type="evidence" value="ECO:0007669"/>
    <property type="project" value="TreeGrafter"/>
</dbReference>
<evidence type="ECO:0000256" key="5">
    <source>
        <dbReference type="ARBA" id="ARBA00023136"/>
    </source>
</evidence>
<dbReference type="PANTHER" id="PTHR28159:SF1">
    <property type="entry name" value="TRAFFICKING PROTEIN PARTICLE COMPLEX II-SPECIFIC SUBUNIT 65"/>
    <property type="match status" value="1"/>
</dbReference>
<dbReference type="Pfam" id="PF04117">
    <property type="entry name" value="Mpv17_PMP22"/>
    <property type="match status" value="1"/>
</dbReference>
<feature type="transmembrane region" description="Helical" evidence="6">
    <location>
        <begin position="731"/>
        <end position="753"/>
    </location>
</feature>
<sequence>MTTASQRDRSPTSTDFVEDTILEAFVPSSSKVDLQGLLEEWDGEIPEESSSVVPFIDQRQFLLLDELVPVYVVLRTKALDEESLTRFLSRLIITLEARAVGTLPLKQGEVPTTQPSQVNELLFSETIKTAEEPTICATELQPEGESDAVQLLYVFWKVTVPLGRSKSKMQKPAIYFSPVATLKPTLRLQQHAQEDDYLPSNIPAALNLLGPFQKEPALAHTKPRLSASRITKAAPIPMTVKEAGSALRNGPRRLFRAAPAFLWRVRFSKPPAPVHGNATIASLDLEITPFAGSDVSIDSMELSLLHGEVHPIGTHFPLHCRPGDQATLLYRLLPGTESGNLSRPEGGEHTLGINAAATVHISDECIPKIVISWKAAVELPTSRPRSRGSSTLLDTVTVKVPLDPDSLPMTDHIAFVENPKMVAPGVSLTISSPSRVTVGEIFRWQLFVVNRSEKTHQLAVVAMPKRRNVAERWSDAKEGFSPTGNIGEVRLGSIAASVVDAFPLLAHLQHGMMEPTDIICLSPDIRIGPLTPLACYTTRLKFVALSAGILRLDALRVIDLNTQEATDIRSLPDIVAVASEISTRSLAAAAIASPIHSFIMSFELQRRRLLRSLNSRCIYGRVPLLHALIFFLEMAAVSILTRKFNSYYASRPVLTTMITNAILGGVADTVAQSLTAIRERALRKPGGPTIKDDPLAIEIHELDRKLPYTNDLIPDSPKLPPPFDFERLTRFMAYGFLMAPVQHRWFSFLSHVFPLTKASGTAPALKRVAFDQLIFAPVGLACFFTFMTVAEGGGKRAITRKLGDVYVPALKANYMVWPAVQLVNFRLMPIQFQIPFVSTIGIAWTAYLSLTNSAEDA</sequence>
<evidence type="ECO:0000259" key="7">
    <source>
        <dbReference type="Pfam" id="PF12735"/>
    </source>
</evidence>
<evidence type="ECO:0000256" key="1">
    <source>
        <dbReference type="ARBA" id="ARBA00004141"/>
    </source>
</evidence>